<dbReference type="InterPro" id="IPR023393">
    <property type="entry name" value="START-like_dom_sf"/>
</dbReference>
<dbReference type="Proteomes" id="UP000588586">
    <property type="component" value="Unassembled WGS sequence"/>
</dbReference>
<protein>
    <submittedName>
        <fullName evidence="1">SRPBCC family protein</fullName>
    </submittedName>
</protein>
<evidence type="ECO:0000313" key="1">
    <source>
        <dbReference type="EMBL" id="NNM45908.1"/>
    </source>
</evidence>
<sequence length="156" mass="16882">MAALHLTRDATAPPTVLWDVVTDFAAYERWMPVTTMRLDAGTQRAGWGFAARSGVGPLGFTDSMLVTAWDPPSDVRSGHFRVVKTGALLGGRVDVRVEARGTGSRLVWEQDLVVRPLPLKSLTDPVVTLSGQLLYGRALDSIVAEADLVAAQGRRR</sequence>
<dbReference type="Gene3D" id="3.30.530.20">
    <property type="match status" value="1"/>
</dbReference>
<keyword evidence="2" id="KW-1185">Reference proteome</keyword>
<proteinExistence type="predicted"/>
<name>A0A849HET0_9MICO</name>
<reference evidence="1 2" key="1">
    <citation type="submission" date="2020-04" db="EMBL/GenBank/DDBJ databases">
        <title>Knoellia sp. isolate from air conditioner.</title>
        <authorList>
            <person name="Chea S."/>
            <person name="Kim D.-U."/>
        </authorList>
    </citation>
    <scope>NUCLEOTIDE SEQUENCE [LARGE SCALE GENOMIC DNA]</scope>
    <source>
        <strain evidence="1 2">DB2414S</strain>
    </source>
</reference>
<dbReference type="InterPro" id="IPR019587">
    <property type="entry name" value="Polyketide_cyclase/dehydratase"/>
</dbReference>
<dbReference type="Pfam" id="PF10604">
    <property type="entry name" value="Polyketide_cyc2"/>
    <property type="match status" value="1"/>
</dbReference>
<accession>A0A849HET0</accession>
<comment type="caution">
    <text evidence="1">The sequence shown here is derived from an EMBL/GenBank/DDBJ whole genome shotgun (WGS) entry which is preliminary data.</text>
</comment>
<dbReference type="AlphaFoldDB" id="A0A849HET0"/>
<dbReference type="CDD" id="cd07812">
    <property type="entry name" value="SRPBCC"/>
    <property type="match status" value="1"/>
</dbReference>
<dbReference type="RefSeq" id="WP_171242876.1">
    <property type="nucleotide sequence ID" value="NZ_JABEPQ010000001.1"/>
</dbReference>
<gene>
    <name evidence="1" type="ORF">HJG52_07795</name>
</gene>
<organism evidence="1 2">
    <name type="scientific">Knoellia koreensis</name>
    <dbReference type="NCBI Taxonomy" id="2730921"/>
    <lineage>
        <taxon>Bacteria</taxon>
        <taxon>Bacillati</taxon>
        <taxon>Actinomycetota</taxon>
        <taxon>Actinomycetes</taxon>
        <taxon>Micrococcales</taxon>
        <taxon>Intrasporangiaceae</taxon>
        <taxon>Knoellia</taxon>
    </lineage>
</organism>
<dbReference type="EMBL" id="JABEPQ010000001">
    <property type="protein sequence ID" value="NNM45908.1"/>
    <property type="molecule type" value="Genomic_DNA"/>
</dbReference>
<evidence type="ECO:0000313" key="2">
    <source>
        <dbReference type="Proteomes" id="UP000588586"/>
    </source>
</evidence>
<dbReference type="SUPFAM" id="SSF55961">
    <property type="entry name" value="Bet v1-like"/>
    <property type="match status" value="1"/>
</dbReference>